<sequence>MNALTRSALITWWFEQNTTVLRKISSRYLPARLAHALHTIQTRYAIPTVVIAPATGNLTLLPQTPGEPPRHAPATPDGMTHLASLCANRQPALRAWRDRRQNSLSIRVVFPDLPILQRVIRLPAAVAGEAVSLISYQMDRVVPFPAEETVWGLTPLPSEHPAEAEFLLSVAPLAPLAPWLDAFKAAHLTPVCFANQTSHSTVSLPLAEHGLSKKTSGQTALLIALALGVVLSAPFIWQSVMEYRLAGQLEELQPSRLVADKLRNRIDALTSASTLLNREIQRVGSPLTLLSNLTKSLPDTTFLESLSLKQGQVTLEGQSKEAARLISLLEHDKTMRDPKFVGPLLRLPDGRGESFTLHGTVSN</sequence>
<organism evidence="1 2">
    <name type="scientific">Acetobacter persici</name>
    <dbReference type="NCBI Taxonomy" id="1076596"/>
    <lineage>
        <taxon>Bacteria</taxon>
        <taxon>Pseudomonadati</taxon>
        <taxon>Pseudomonadota</taxon>
        <taxon>Alphaproteobacteria</taxon>
        <taxon>Acetobacterales</taxon>
        <taxon>Acetobacteraceae</taxon>
        <taxon>Acetobacter</taxon>
    </lineage>
</organism>
<name>A0A6V8IDE9_9PROT</name>
<keyword evidence="2" id="KW-1185">Reference proteome</keyword>
<accession>A0A6V8IDE9</accession>
<dbReference type="Pfam" id="PF05137">
    <property type="entry name" value="PilN"/>
    <property type="match status" value="1"/>
</dbReference>
<dbReference type="Proteomes" id="UP000548726">
    <property type="component" value="Unassembled WGS sequence"/>
</dbReference>
<dbReference type="InterPro" id="IPR007813">
    <property type="entry name" value="PilN"/>
</dbReference>
<evidence type="ECO:0000313" key="2">
    <source>
        <dbReference type="Proteomes" id="UP000548726"/>
    </source>
</evidence>
<gene>
    <name evidence="1" type="ORF">DmAi_14240</name>
</gene>
<evidence type="ECO:0008006" key="3">
    <source>
        <dbReference type="Google" id="ProtNLM"/>
    </source>
</evidence>
<dbReference type="AlphaFoldDB" id="A0A6V8IDE9"/>
<dbReference type="PANTHER" id="PTHR40278">
    <property type="entry name" value="DNA UTILIZATION PROTEIN HOFN"/>
    <property type="match status" value="1"/>
</dbReference>
<dbReference type="SUPFAM" id="SSF53067">
    <property type="entry name" value="Actin-like ATPase domain"/>
    <property type="match status" value="1"/>
</dbReference>
<dbReference type="PANTHER" id="PTHR40278:SF1">
    <property type="entry name" value="DNA UTILIZATION PROTEIN HOFN"/>
    <property type="match status" value="1"/>
</dbReference>
<dbReference type="InterPro" id="IPR043129">
    <property type="entry name" value="ATPase_NBD"/>
</dbReference>
<proteinExistence type="predicted"/>
<protein>
    <recommendedName>
        <fullName evidence="3">General secretion pathway protein GspL</fullName>
    </recommendedName>
</protein>
<reference evidence="1 2" key="1">
    <citation type="journal article" date="2020" name="Cell Rep.">
        <title>Local necrotic cells trigger systemic immune activation via gut microbiome dysbiosis in Drosophila.</title>
        <authorList>
            <person name="Kosakamoto H."/>
            <person name="Yamauchi T."/>
            <person name="Akuzawa-Tokita Y."/>
            <person name="Nishimura K."/>
            <person name="Soga T."/>
            <person name="Murakami T."/>
            <person name="Mori H."/>
            <person name="Yamamoto K."/>
            <person name="Miyazaki R."/>
            <person name="Koto A."/>
            <person name="Miura M."/>
            <person name="Obata F."/>
        </authorList>
    </citation>
    <scope>NUCLEOTIDE SEQUENCE [LARGE SCALE GENOMIC DNA]</scope>
    <source>
        <strain evidence="1 2">Ai</strain>
    </source>
</reference>
<evidence type="ECO:0000313" key="1">
    <source>
        <dbReference type="EMBL" id="GFE93365.1"/>
    </source>
</evidence>
<dbReference type="RefSeq" id="WP_086654786.1">
    <property type="nucleotide sequence ID" value="NZ_BLJP01000004.1"/>
</dbReference>
<comment type="caution">
    <text evidence="1">The sequence shown here is derived from an EMBL/GenBank/DDBJ whole genome shotgun (WGS) entry which is preliminary data.</text>
</comment>
<dbReference type="InterPro" id="IPR052534">
    <property type="entry name" value="Extracell_DNA_Util/SecSys_Comp"/>
</dbReference>
<dbReference type="EMBL" id="BLJP01000004">
    <property type="protein sequence ID" value="GFE93365.1"/>
    <property type="molecule type" value="Genomic_DNA"/>
</dbReference>
<dbReference type="OrthoDB" id="7284406at2"/>